<proteinExistence type="predicted"/>
<dbReference type="AlphaFoldDB" id="A0A401TR37"/>
<dbReference type="Proteomes" id="UP000287033">
    <property type="component" value="Unassembled WGS sequence"/>
</dbReference>
<dbReference type="STRING" id="137246.A0A401TR37"/>
<gene>
    <name evidence="2" type="ORF">chiPu_0029373</name>
</gene>
<feature type="chain" id="PRO_5019325761" evidence="1">
    <location>
        <begin position="35"/>
        <end position="111"/>
    </location>
</feature>
<evidence type="ECO:0000313" key="2">
    <source>
        <dbReference type="EMBL" id="GCC45127.1"/>
    </source>
</evidence>
<feature type="signal peptide" evidence="1">
    <location>
        <begin position="1"/>
        <end position="34"/>
    </location>
</feature>
<keyword evidence="1" id="KW-0732">Signal</keyword>
<evidence type="ECO:0000313" key="3">
    <source>
        <dbReference type="Proteomes" id="UP000287033"/>
    </source>
</evidence>
<protein>
    <submittedName>
        <fullName evidence="2">Uncharacterized protein</fullName>
    </submittedName>
</protein>
<reference evidence="2 3" key="1">
    <citation type="journal article" date="2018" name="Nat. Ecol. Evol.">
        <title>Shark genomes provide insights into elasmobranch evolution and the origin of vertebrates.</title>
        <authorList>
            <person name="Hara Y"/>
            <person name="Yamaguchi K"/>
            <person name="Onimaru K"/>
            <person name="Kadota M"/>
            <person name="Koyanagi M"/>
            <person name="Keeley SD"/>
            <person name="Tatsumi K"/>
            <person name="Tanaka K"/>
            <person name="Motone F"/>
            <person name="Kageyama Y"/>
            <person name="Nozu R"/>
            <person name="Adachi N"/>
            <person name="Nishimura O"/>
            <person name="Nakagawa R"/>
            <person name="Tanegashima C"/>
            <person name="Kiyatake I"/>
            <person name="Matsumoto R"/>
            <person name="Murakumo K"/>
            <person name="Nishida K"/>
            <person name="Terakita A"/>
            <person name="Kuratani S"/>
            <person name="Sato K"/>
            <person name="Hyodo S Kuraku.S."/>
        </authorList>
    </citation>
    <scope>NUCLEOTIDE SEQUENCE [LARGE SCALE GENOMIC DNA]</scope>
</reference>
<keyword evidence="3" id="KW-1185">Reference proteome</keyword>
<comment type="caution">
    <text evidence="2">The sequence shown here is derived from an EMBL/GenBank/DDBJ whole genome shotgun (WGS) entry which is preliminary data.</text>
</comment>
<evidence type="ECO:0000256" key="1">
    <source>
        <dbReference type="SAM" id="SignalP"/>
    </source>
</evidence>
<feature type="non-terminal residue" evidence="2">
    <location>
        <position position="1"/>
    </location>
</feature>
<dbReference type="OMA" id="EEPIMPN"/>
<accession>A0A401TR37</accession>
<name>A0A401TR37_CHIPU</name>
<dbReference type="EMBL" id="BEZZ01155110">
    <property type="protein sequence ID" value="GCC45127.1"/>
    <property type="molecule type" value="Genomic_DNA"/>
</dbReference>
<organism evidence="2 3">
    <name type="scientific">Chiloscyllium punctatum</name>
    <name type="common">Brownbanded bambooshark</name>
    <name type="synonym">Hemiscyllium punctatum</name>
    <dbReference type="NCBI Taxonomy" id="137246"/>
    <lineage>
        <taxon>Eukaryota</taxon>
        <taxon>Metazoa</taxon>
        <taxon>Chordata</taxon>
        <taxon>Craniata</taxon>
        <taxon>Vertebrata</taxon>
        <taxon>Chondrichthyes</taxon>
        <taxon>Elasmobranchii</taxon>
        <taxon>Galeomorphii</taxon>
        <taxon>Galeoidea</taxon>
        <taxon>Orectolobiformes</taxon>
        <taxon>Hemiscylliidae</taxon>
        <taxon>Chiloscyllium</taxon>
    </lineage>
</organism>
<dbReference type="OrthoDB" id="9949267at2759"/>
<sequence length="111" mass="11684">VRKYLPPEKKDWAKRMLLLLLCVVTVQVYTVVEAQEGTVDAIAVATGGPGHSPLSDASGERALVLQPSSVDLFLPTNGSAPLLPPKMPDGVGPAVTVMCHRMGSSSVACRM</sequence>